<accession>A0A220NQK6</accession>
<reference evidence="2 3" key="1">
    <citation type="submission" date="2017-06" db="EMBL/GenBank/DDBJ databases">
        <title>Acinetobacter baumannii phage AbP2.</title>
        <authorList>
            <person name="Yang Z."/>
            <person name="Yin S."/>
            <person name="Jiang B."/>
            <person name="Huang G."/>
            <person name="Peng Y."/>
        </authorList>
    </citation>
    <scope>NUCLEOTIDE SEQUENCE [LARGE SCALE GENOMIC DNA]</scope>
</reference>
<keyword evidence="1" id="KW-0812">Transmembrane</keyword>
<protein>
    <submittedName>
        <fullName evidence="2">Uncharacterized protein</fullName>
    </submittedName>
</protein>
<keyword evidence="3" id="KW-1185">Reference proteome</keyword>
<name>A0A220NQK6_9CAUD</name>
<dbReference type="Proteomes" id="UP000223588">
    <property type="component" value="Segment"/>
</dbReference>
<evidence type="ECO:0000256" key="1">
    <source>
        <dbReference type="SAM" id="Phobius"/>
    </source>
</evidence>
<feature type="transmembrane region" description="Helical" evidence="1">
    <location>
        <begin position="24"/>
        <end position="48"/>
    </location>
</feature>
<dbReference type="OrthoDB" id="19538at10239"/>
<keyword evidence="1" id="KW-1133">Transmembrane helix</keyword>
<feature type="transmembrane region" description="Helical" evidence="1">
    <location>
        <begin position="54"/>
        <end position="73"/>
    </location>
</feature>
<evidence type="ECO:0000313" key="2">
    <source>
        <dbReference type="EMBL" id="ASJ78931.1"/>
    </source>
</evidence>
<evidence type="ECO:0000313" key="3">
    <source>
        <dbReference type="Proteomes" id="UP000223588"/>
    </source>
</evidence>
<dbReference type="EMBL" id="MF346584">
    <property type="protein sequence ID" value="ASJ78931.1"/>
    <property type="molecule type" value="Genomic_DNA"/>
</dbReference>
<organism evidence="2 3">
    <name type="scientific">Acinetobacter phage AbP2</name>
    <dbReference type="NCBI Taxonomy" id="2015804"/>
    <lineage>
        <taxon>Viruses</taxon>
        <taxon>Duplodnaviria</taxon>
        <taxon>Heunggongvirae</taxon>
        <taxon>Uroviricota</taxon>
        <taxon>Caudoviricetes</taxon>
        <taxon>Obolenskvirus</taxon>
        <taxon>Obolenskvirus AbP2</taxon>
    </lineage>
</organism>
<proteinExistence type="predicted"/>
<gene>
    <name evidence="2" type="ORF">ABP2_060</name>
</gene>
<sequence length="80" mass="9520">MKFNLDKTDYILYTESMYKSKVRFTLFVGVYWVWCLVWFGVAIFKIAILHNYSSGLWTGVINLMCLFLATLWIEDLINDH</sequence>
<keyword evidence="1" id="KW-0472">Membrane</keyword>